<evidence type="ECO:0000313" key="10">
    <source>
        <dbReference type="Proteomes" id="UP001652625"/>
    </source>
</evidence>
<evidence type="ECO:0000256" key="3">
    <source>
        <dbReference type="ARBA" id="ARBA00012137"/>
    </source>
</evidence>
<evidence type="ECO:0000256" key="5">
    <source>
        <dbReference type="ARBA" id="ARBA00022741"/>
    </source>
</evidence>
<dbReference type="InterPro" id="IPR006083">
    <property type="entry name" value="PRK/URK"/>
</dbReference>
<evidence type="ECO:0000259" key="9">
    <source>
        <dbReference type="Pfam" id="PF00485"/>
    </source>
</evidence>
<proteinExistence type="inferred from homology"/>
<feature type="domain" description="Phosphoribulokinase/uridine kinase" evidence="9">
    <location>
        <begin position="11"/>
        <end position="205"/>
    </location>
</feature>
<organism evidence="10 11">
    <name type="scientific">Hydra vulgaris</name>
    <name type="common">Hydra</name>
    <name type="synonym">Hydra attenuata</name>
    <dbReference type="NCBI Taxonomy" id="6087"/>
    <lineage>
        <taxon>Eukaryota</taxon>
        <taxon>Metazoa</taxon>
        <taxon>Cnidaria</taxon>
        <taxon>Hydrozoa</taxon>
        <taxon>Hydroidolina</taxon>
        <taxon>Anthoathecata</taxon>
        <taxon>Aplanulata</taxon>
        <taxon>Hydridae</taxon>
        <taxon>Hydra</taxon>
    </lineage>
</organism>
<dbReference type="RefSeq" id="XP_065651637.1">
    <property type="nucleotide sequence ID" value="XM_065795565.1"/>
</dbReference>
<dbReference type="Pfam" id="PF00485">
    <property type="entry name" value="PRK"/>
    <property type="match status" value="1"/>
</dbReference>
<name>A0ABM4BR74_HYDVU</name>
<dbReference type="RefSeq" id="XP_065651638.1">
    <property type="nucleotide sequence ID" value="XM_065795566.1"/>
</dbReference>
<reference evidence="11 12" key="1">
    <citation type="submission" date="2025-05" db="UniProtKB">
        <authorList>
            <consortium name="RefSeq"/>
        </authorList>
    </citation>
    <scope>IDENTIFICATION</scope>
</reference>
<comment type="catalytic activity">
    <reaction evidence="7">
        <text>cytidine + ATP = CMP + ADP + H(+)</text>
        <dbReference type="Rhea" id="RHEA:24674"/>
        <dbReference type="ChEBI" id="CHEBI:15378"/>
        <dbReference type="ChEBI" id="CHEBI:17562"/>
        <dbReference type="ChEBI" id="CHEBI:30616"/>
        <dbReference type="ChEBI" id="CHEBI:60377"/>
        <dbReference type="ChEBI" id="CHEBI:456216"/>
        <dbReference type="EC" id="2.7.1.48"/>
    </reaction>
</comment>
<gene>
    <name evidence="11 12" type="primary">LOC124818502</name>
</gene>
<comment type="catalytic activity">
    <reaction evidence="8">
        <text>uridine + ATP = UMP + ADP + H(+)</text>
        <dbReference type="Rhea" id="RHEA:16825"/>
        <dbReference type="ChEBI" id="CHEBI:15378"/>
        <dbReference type="ChEBI" id="CHEBI:16704"/>
        <dbReference type="ChEBI" id="CHEBI:30616"/>
        <dbReference type="ChEBI" id="CHEBI:57865"/>
        <dbReference type="ChEBI" id="CHEBI:456216"/>
        <dbReference type="EC" id="2.7.1.48"/>
    </reaction>
</comment>
<evidence type="ECO:0000256" key="4">
    <source>
        <dbReference type="ARBA" id="ARBA00022679"/>
    </source>
</evidence>
<dbReference type="GeneID" id="124818502"/>
<dbReference type="Proteomes" id="UP001652625">
    <property type="component" value="Chromosome 04"/>
</dbReference>
<dbReference type="InterPro" id="IPR027417">
    <property type="entry name" value="P-loop_NTPase"/>
</dbReference>
<evidence type="ECO:0000256" key="7">
    <source>
        <dbReference type="ARBA" id="ARBA00047436"/>
    </source>
</evidence>
<comment type="similarity">
    <text evidence="2">Belongs to the uridine kinase family.</text>
</comment>
<dbReference type="EC" id="2.7.1.48" evidence="3"/>
<keyword evidence="10" id="KW-1185">Reference proteome</keyword>
<dbReference type="InterPro" id="IPR000764">
    <property type="entry name" value="Uridine_kinase-like"/>
</dbReference>
<dbReference type="CDD" id="cd02023">
    <property type="entry name" value="UMPK"/>
    <property type="match status" value="1"/>
</dbReference>
<evidence type="ECO:0000256" key="1">
    <source>
        <dbReference type="ARBA" id="ARBA00004690"/>
    </source>
</evidence>
<keyword evidence="6 11" id="KW-0418">Kinase</keyword>
<dbReference type="NCBIfam" id="NF004018">
    <property type="entry name" value="PRK05480.1"/>
    <property type="match status" value="1"/>
</dbReference>
<dbReference type="PANTHER" id="PTHR10285">
    <property type="entry name" value="URIDINE KINASE"/>
    <property type="match status" value="1"/>
</dbReference>
<dbReference type="PRINTS" id="PR00988">
    <property type="entry name" value="URIDINKINASE"/>
</dbReference>
<evidence type="ECO:0000313" key="11">
    <source>
        <dbReference type="RefSeq" id="XP_065651637.1"/>
    </source>
</evidence>
<evidence type="ECO:0000313" key="12">
    <source>
        <dbReference type="RefSeq" id="XP_065651638.1"/>
    </source>
</evidence>
<sequence length="241" mass="27605">MMSFKNAAPFFIGVAGGTCCGKTEVCKKICEEIEENMNSSGRQRIIMLRHKNFYCNLNDEQKALASLGKFNFDHPSAFDDELALATIKTLKEGKPVSIPKYDFVTYSRLDTGEIIYPADVILFEGILVLYNKEIRDNLDMKIFIDTDCDTRLARRVLRDTIEHKRDIDSVLSHYTSFVKRSFEDFTLPTKKYADVIIPRGVNNIVAIDLIVEHIRDILKVGHNQDSHRIRKQSENSGSRLH</sequence>
<evidence type="ECO:0000256" key="6">
    <source>
        <dbReference type="ARBA" id="ARBA00022777"/>
    </source>
</evidence>
<keyword evidence="4" id="KW-0808">Transferase</keyword>
<dbReference type="SUPFAM" id="SSF52540">
    <property type="entry name" value="P-loop containing nucleoside triphosphate hydrolases"/>
    <property type="match status" value="1"/>
</dbReference>
<dbReference type="Gene3D" id="3.40.50.300">
    <property type="entry name" value="P-loop containing nucleotide triphosphate hydrolases"/>
    <property type="match status" value="1"/>
</dbReference>
<keyword evidence="5" id="KW-0547">Nucleotide-binding</keyword>
<protein>
    <recommendedName>
        <fullName evidence="3">uridine/cytidine kinase</fullName>
        <ecNumber evidence="3">2.7.1.48</ecNumber>
    </recommendedName>
</protein>
<evidence type="ECO:0000256" key="2">
    <source>
        <dbReference type="ARBA" id="ARBA00005408"/>
    </source>
</evidence>
<evidence type="ECO:0000256" key="8">
    <source>
        <dbReference type="ARBA" id="ARBA00048909"/>
    </source>
</evidence>
<dbReference type="GO" id="GO:0016301">
    <property type="term" value="F:kinase activity"/>
    <property type="evidence" value="ECO:0007669"/>
    <property type="project" value="UniProtKB-KW"/>
</dbReference>
<accession>A0ABM4BR74</accession>
<comment type="pathway">
    <text evidence="1">Pyrimidine metabolism; UMP biosynthesis via salvage pathway; UMP from uridine: step 1/1.</text>
</comment>